<evidence type="ECO:0000256" key="4">
    <source>
        <dbReference type="ARBA" id="ARBA00022475"/>
    </source>
</evidence>
<feature type="transmembrane region" description="Helical" evidence="8">
    <location>
        <begin position="212"/>
        <end position="232"/>
    </location>
</feature>
<evidence type="ECO:0000256" key="7">
    <source>
        <dbReference type="ARBA" id="ARBA00023136"/>
    </source>
</evidence>
<evidence type="ECO:0000256" key="3">
    <source>
        <dbReference type="ARBA" id="ARBA00022448"/>
    </source>
</evidence>
<dbReference type="Proteomes" id="UP001524478">
    <property type="component" value="Unassembled WGS sequence"/>
</dbReference>
<evidence type="ECO:0000256" key="6">
    <source>
        <dbReference type="ARBA" id="ARBA00022989"/>
    </source>
</evidence>
<dbReference type="NCBIfam" id="TIGR00835">
    <property type="entry name" value="agcS"/>
    <property type="match status" value="1"/>
</dbReference>
<dbReference type="Gene3D" id="1.20.1740.10">
    <property type="entry name" value="Amino acid/polyamine transporter I"/>
    <property type="match status" value="1"/>
</dbReference>
<organism evidence="9 10">
    <name type="scientific">Tissierella carlieri</name>
    <dbReference type="NCBI Taxonomy" id="689904"/>
    <lineage>
        <taxon>Bacteria</taxon>
        <taxon>Bacillati</taxon>
        <taxon>Bacillota</taxon>
        <taxon>Tissierellia</taxon>
        <taxon>Tissierellales</taxon>
        <taxon>Tissierellaceae</taxon>
        <taxon>Tissierella</taxon>
    </lineage>
</organism>
<evidence type="ECO:0000313" key="9">
    <source>
        <dbReference type="EMBL" id="MCQ4925850.1"/>
    </source>
</evidence>
<evidence type="ECO:0000256" key="5">
    <source>
        <dbReference type="ARBA" id="ARBA00022692"/>
    </source>
</evidence>
<evidence type="ECO:0000313" key="10">
    <source>
        <dbReference type="Proteomes" id="UP001524478"/>
    </source>
</evidence>
<feature type="transmembrane region" description="Helical" evidence="8">
    <location>
        <begin position="152"/>
        <end position="175"/>
    </location>
</feature>
<keyword evidence="3 8" id="KW-0813">Transport</keyword>
<dbReference type="EMBL" id="JANGAC010000039">
    <property type="protein sequence ID" value="MCQ4925850.1"/>
    <property type="molecule type" value="Genomic_DNA"/>
</dbReference>
<feature type="transmembrane region" description="Helical" evidence="8">
    <location>
        <begin position="306"/>
        <end position="327"/>
    </location>
</feature>
<gene>
    <name evidence="9" type="ORF">NE686_22345</name>
</gene>
<evidence type="ECO:0000256" key="2">
    <source>
        <dbReference type="ARBA" id="ARBA00009261"/>
    </source>
</evidence>
<keyword evidence="10" id="KW-1185">Reference proteome</keyword>
<dbReference type="PRINTS" id="PR00175">
    <property type="entry name" value="NAALASMPORT"/>
</dbReference>
<dbReference type="PROSITE" id="PS00873">
    <property type="entry name" value="NA_ALANINE_SYMP"/>
    <property type="match status" value="1"/>
</dbReference>
<protein>
    <submittedName>
        <fullName evidence="9">Sodium:alanine symporter family protein</fullName>
    </submittedName>
</protein>
<proteinExistence type="inferred from homology"/>
<feature type="transmembrane region" description="Helical" evidence="8">
    <location>
        <begin position="181"/>
        <end position="200"/>
    </location>
</feature>
<keyword evidence="4 8" id="KW-1003">Cell membrane</keyword>
<dbReference type="InterPro" id="IPR001463">
    <property type="entry name" value="Na/Ala_symport"/>
</dbReference>
<evidence type="ECO:0000256" key="8">
    <source>
        <dbReference type="RuleBase" id="RU363064"/>
    </source>
</evidence>
<feature type="transmembrane region" description="Helical" evidence="8">
    <location>
        <begin position="68"/>
        <end position="94"/>
    </location>
</feature>
<keyword evidence="6 8" id="KW-1133">Transmembrane helix</keyword>
<keyword evidence="8" id="KW-0769">Symport</keyword>
<sequence length="456" mass="49110">MDSFVNFIVNISNWIWGTPMLVILFGGGLILSFSLGFFQFKYFGYICKETFGKMLKKPEKGEGTVSPFQAATAALASTIGASNIVGVPVAIAFGGPGAVFWMWLTALIGSASKFSEIVLGIKYRQKNELGEFVGGPQYYLDKGLNMPWLGKFFAFFLMLEIVPSVATQTVSVVQTAATLNIPNWVSGAVVAILVGIVVYGGIQRIVQVSEKLVPFMAGLYLLGALVITIINIGELPSILVLIFKHAFTPMAAIGGFGGAAISQAISRGVARGTYSNEAGMGTAPIAHAAAVTDHPVRQAFWGIFEIIVDTLMVCSMTAMVILTTGLWKTVPASEAASMPARAFQSLLGYNLGGGIVTLSITLFVISTIIVIVFYGEKQAEYLFGTKFAQVMKFVYLVAIFLGAYGGIEFLYSFLDILLASIIIPNMIGLVLMRNQVKELKDDFFNNPAFYPKAKAK</sequence>
<dbReference type="RefSeq" id="WP_256313155.1">
    <property type="nucleotide sequence ID" value="NZ_JANGAC010000039.1"/>
</dbReference>
<dbReference type="PANTHER" id="PTHR30330">
    <property type="entry name" value="AGSS FAMILY TRANSPORTER, SODIUM-ALANINE"/>
    <property type="match status" value="1"/>
</dbReference>
<feature type="transmembrane region" description="Helical" evidence="8">
    <location>
        <begin position="413"/>
        <end position="432"/>
    </location>
</feature>
<comment type="subcellular location">
    <subcellularLocation>
        <location evidence="1 8">Cell membrane</location>
        <topology evidence="1 8">Multi-pass membrane protein</topology>
    </subcellularLocation>
</comment>
<comment type="similarity">
    <text evidence="2 8">Belongs to the alanine or glycine:cation symporter (AGCS) (TC 2.A.25) family.</text>
</comment>
<comment type="caution">
    <text evidence="9">The sequence shown here is derived from an EMBL/GenBank/DDBJ whole genome shotgun (WGS) entry which is preliminary data.</text>
</comment>
<keyword evidence="7 8" id="KW-0472">Membrane</keyword>
<feature type="transmembrane region" description="Helical" evidence="8">
    <location>
        <begin position="20"/>
        <end position="47"/>
    </location>
</feature>
<dbReference type="PANTHER" id="PTHR30330:SF3">
    <property type="entry name" value="TRANSCRIPTIONAL REGULATOR, LRP FAMILY"/>
    <property type="match status" value="1"/>
</dbReference>
<evidence type="ECO:0000256" key="1">
    <source>
        <dbReference type="ARBA" id="ARBA00004651"/>
    </source>
</evidence>
<dbReference type="Pfam" id="PF01235">
    <property type="entry name" value="Na_Ala_symp"/>
    <property type="match status" value="1"/>
</dbReference>
<keyword evidence="5 8" id="KW-0812">Transmembrane</keyword>
<reference evidence="9 10" key="1">
    <citation type="submission" date="2022-06" db="EMBL/GenBank/DDBJ databases">
        <title>Isolation of gut microbiota from human fecal samples.</title>
        <authorList>
            <person name="Pamer E.G."/>
            <person name="Barat B."/>
            <person name="Waligurski E."/>
            <person name="Medina S."/>
            <person name="Paddock L."/>
            <person name="Mostad J."/>
        </authorList>
    </citation>
    <scope>NUCLEOTIDE SEQUENCE [LARGE SCALE GENOMIC DNA]</scope>
    <source>
        <strain evidence="9 10">DFI.7.95</strain>
    </source>
</reference>
<name>A0ABT1SH77_9FIRM</name>
<feature type="transmembrane region" description="Helical" evidence="8">
    <location>
        <begin position="387"/>
        <end position="407"/>
    </location>
</feature>
<feature type="transmembrane region" description="Helical" evidence="8">
    <location>
        <begin position="347"/>
        <end position="375"/>
    </location>
</feature>
<accession>A0ABT1SH77</accession>